<dbReference type="InterPro" id="IPR012340">
    <property type="entry name" value="NA-bd_OB-fold"/>
</dbReference>
<dbReference type="GO" id="GO:0005737">
    <property type="term" value="C:cytoplasm"/>
    <property type="evidence" value="ECO:0007669"/>
    <property type="project" value="UniProtKB-SubCell"/>
</dbReference>
<dbReference type="SUPFAM" id="SSF55729">
    <property type="entry name" value="Acyl-CoA N-acyltransferases (Nat)"/>
    <property type="match status" value="1"/>
</dbReference>
<keyword evidence="4 7" id="KW-0067">ATP-binding</keyword>
<dbReference type="EMBL" id="AP026802">
    <property type="protein sequence ID" value="BDR58130.1"/>
    <property type="molecule type" value="Genomic_DNA"/>
</dbReference>
<accession>A0AAU9D744</accession>
<evidence type="ECO:0000256" key="4">
    <source>
        <dbReference type="ARBA" id="ARBA00022840"/>
    </source>
</evidence>
<feature type="domain" description="N-acetyltransferase" evidence="9">
    <location>
        <begin position="619"/>
        <end position="767"/>
    </location>
</feature>
<evidence type="ECO:0000256" key="1">
    <source>
        <dbReference type="ARBA" id="ARBA00006303"/>
    </source>
</evidence>
<evidence type="ECO:0000256" key="6">
    <source>
        <dbReference type="ARBA" id="ARBA00023146"/>
    </source>
</evidence>
<dbReference type="GO" id="GO:0004815">
    <property type="term" value="F:aspartate-tRNA ligase activity"/>
    <property type="evidence" value="ECO:0007669"/>
    <property type="project" value="UniProtKB-UniRule"/>
</dbReference>
<dbReference type="CDD" id="cd04317">
    <property type="entry name" value="EcAspRS_like_N"/>
    <property type="match status" value="1"/>
</dbReference>
<dbReference type="PROSITE" id="PS50862">
    <property type="entry name" value="AA_TRNA_LIGASE_II"/>
    <property type="match status" value="1"/>
</dbReference>
<feature type="binding site" evidence="7">
    <location>
        <position position="483"/>
    </location>
    <ligand>
        <name>ATP</name>
        <dbReference type="ChEBI" id="CHEBI:30616"/>
    </ligand>
</feature>
<feature type="site" description="Important for tRNA non-discrimination" evidence="7">
    <location>
        <position position="84"/>
    </location>
</feature>
<feature type="binding site" evidence="7">
    <location>
        <position position="231"/>
    </location>
    <ligand>
        <name>ATP</name>
        <dbReference type="ChEBI" id="CHEBI:30616"/>
    </ligand>
</feature>
<keyword evidence="5 7" id="KW-0648">Protein biosynthesis</keyword>
<proteinExistence type="inferred from homology"/>
<comment type="subcellular location">
    <subcellularLocation>
        <location evidence="7">Cytoplasm</location>
    </subcellularLocation>
</comment>
<comment type="subunit">
    <text evidence="7">Homodimer.</text>
</comment>
<organism evidence="10 11">
    <name type="scientific">Xylocopilactobacillus apicola</name>
    <dbReference type="NCBI Taxonomy" id="2932184"/>
    <lineage>
        <taxon>Bacteria</taxon>
        <taxon>Bacillati</taxon>
        <taxon>Bacillota</taxon>
        <taxon>Bacilli</taxon>
        <taxon>Lactobacillales</taxon>
        <taxon>Lactobacillaceae</taxon>
        <taxon>Xylocopilactobacillus</taxon>
    </lineage>
</organism>
<dbReference type="Proteomes" id="UP001321861">
    <property type="component" value="Chromosome"/>
</dbReference>
<dbReference type="Pfam" id="PF00152">
    <property type="entry name" value="tRNA-synt_2"/>
    <property type="match status" value="1"/>
</dbReference>
<dbReference type="AlphaFoldDB" id="A0AAU9D744"/>
<evidence type="ECO:0000256" key="5">
    <source>
        <dbReference type="ARBA" id="ARBA00022917"/>
    </source>
</evidence>
<dbReference type="InterPro" id="IPR047090">
    <property type="entry name" value="AspRS_core"/>
</dbReference>
<dbReference type="SUPFAM" id="SSF55681">
    <property type="entry name" value="Class II aaRS and biotin synthetases"/>
    <property type="match status" value="1"/>
</dbReference>
<evidence type="ECO:0000256" key="2">
    <source>
        <dbReference type="ARBA" id="ARBA00022598"/>
    </source>
</evidence>
<dbReference type="Gene3D" id="3.40.630.30">
    <property type="match status" value="1"/>
</dbReference>
<dbReference type="NCBIfam" id="NF001750">
    <property type="entry name" value="PRK00476.1"/>
    <property type="match status" value="1"/>
</dbReference>
<name>A0AAU9D744_9LACO</name>
<evidence type="ECO:0000259" key="8">
    <source>
        <dbReference type="PROSITE" id="PS50862"/>
    </source>
</evidence>
<evidence type="ECO:0000313" key="10">
    <source>
        <dbReference type="EMBL" id="BDR58130.1"/>
    </source>
</evidence>
<dbReference type="InterPro" id="IPR004365">
    <property type="entry name" value="NA-bd_OB_tRNA"/>
</dbReference>
<dbReference type="InterPro" id="IPR006195">
    <property type="entry name" value="aa-tRNA-synth_II"/>
</dbReference>
<dbReference type="PANTHER" id="PTHR22594">
    <property type="entry name" value="ASPARTYL/LYSYL-TRNA SYNTHETASE"/>
    <property type="match status" value="1"/>
</dbReference>
<dbReference type="Pfam" id="PF13302">
    <property type="entry name" value="Acetyltransf_3"/>
    <property type="match status" value="1"/>
</dbReference>
<dbReference type="PRINTS" id="PR01042">
    <property type="entry name" value="TRNASYNTHASP"/>
</dbReference>
<evidence type="ECO:0000256" key="3">
    <source>
        <dbReference type="ARBA" id="ARBA00022741"/>
    </source>
</evidence>
<dbReference type="SUPFAM" id="SSF50249">
    <property type="entry name" value="Nucleic acid-binding proteins"/>
    <property type="match status" value="1"/>
</dbReference>
<dbReference type="InterPro" id="IPR004364">
    <property type="entry name" value="Aa-tRNA-synt_II"/>
</dbReference>
<comment type="function">
    <text evidence="7">Aspartyl-tRNA synthetase with relaxed tRNA specificity since it is able to aspartylate not only its cognate tRNA(Asp) but also tRNA(Asn). Reaction proceeds in two steps: L-aspartate is first activated by ATP to form Asp-AMP and then transferred to the acceptor end of tRNA(Asp/Asn).</text>
</comment>
<dbReference type="PANTHER" id="PTHR22594:SF5">
    <property type="entry name" value="ASPARTATE--TRNA LIGASE, MITOCHONDRIAL"/>
    <property type="match status" value="1"/>
</dbReference>
<keyword evidence="3 7" id="KW-0547">Nucleotide-binding</keyword>
<evidence type="ECO:0000259" key="9">
    <source>
        <dbReference type="PROSITE" id="PS51186"/>
    </source>
</evidence>
<dbReference type="InterPro" id="IPR045864">
    <property type="entry name" value="aa-tRNA-synth_II/BPL/LPL"/>
</dbReference>
<dbReference type="GO" id="GO:0006422">
    <property type="term" value="P:aspartyl-tRNA aminoacylation"/>
    <property type="evidence" value="ECO:0007669"/>
    <property type="project" value="UniProtKB-UniRule"/>
</dbReference>
<feature type="domain" description="Aminoacyl-transfer RNA synthetases class-II family profile" evidence="8">
    <location>
        <begin position="143"/>
        <end position="556"/>
    </location>
</feature>
<dbReference type="GO" id="GO:0005524">
    <property type="term" value="F:ATP binding"/>
    <property type="evidence" value="ECO:0007669"/>
    <property type="project" value="UniProtKB-UniRule"/>
</dbReference>
<dbReference type="InterPro" id="IPR047089">
    <property type="entry name" value="Asp-tRNA-ligase_1_N"/>
</dbReference>
<protein>
    <recommendedName>
        <fullName evidence="7">Aspartate--tRNA(Asp/Asn) ligase</fullName>
        <ecNumber evidence="7">6.1.1.23</ecNumber>
    </recommendedName>
    <alternativeName>
        <fullName evidence="7">Aspartyl-tRNA synthetase</fullName>
        <shortName evidence="7">AspRS</shortName>
    </alternativeName>
    <alternativeName>
        <fullName evidence="7">Non-discriminating aspartyl-tRNA synthetase</fullName>
        <shortName evidence="7">ND-AspRS</shortName>
    </alternativeName>
</protein>
<reference evidence="10 11" key="1">
    <citation type="journal article" date="2023" name="Microbiol. Spectr.">
        <title>Symbiosis of Carpenter Bees with Uncharacterized Lactic Acid Bacteria Showing NAD Auxotrophy.</title>
        <authorList>
            <person name="Kawasaki S."/>
            <person name="Ozawa K."/>
            <person name="Mori T."/>
            <person name="Yamamoto A."/>
            <person name="Ito M."/>
            <person name="Ohkuma M."/>
            <person name="Sakamoto M."/>
            <person name="Matsutani M."/>
        </authorList>
    </citation>
    <scope>NUCLEOTIDE SEQUENCE [LARGE SCALE GENOMIC DNA]</scope>
    <source>
        <strain evidence="10 11">XA3</strain>
    </source>
</reference>
<dbReference type="InterPro" id="IPR016181">
    <property type="entry name" value="Acyl_CoA_acyltransferase"/>
</dbReference>
<dbReference type="GO" id="GO:0016747">
    <property type="term" value="F:acyltransferase activity, transferring groups other than amino-acyl groups"/>
    <property type="evidence" value="ECO:0007669"/>
    <property type="project" value="InterPro"/>
</dbReference>
<dbReference type="GO" id="GO:0140096">
    <property type="term" value="F:catalytic activity, acting on a protein"/>
    <property type="evidence" value="ECO:0007669"/>
    <property type="project" value="UniProtKB-ARBA"/>
</dbReference>
<feature type="binding site" evidence="7">
    <location>
        <begin position="535"/>
        <end position="538"/>
    </location>
    <ligand>
        <name>ATP</name>
        <dbReference type="ChEBI" id="CHEBI:30616"/>
    </ligand>
</feature>
<evidence type="ECO:0000313" key="11">
    <source>
        <dbReference type="Proteomes" id="UP001321861"/>
    </source>
</evidence>
<dbReference type="GO" id="GO:0050560">
    <property type="term" value="F:aspartate-tRNA(Asn) ligase activity"/>
    <property type="evidence" value="ECO:0007669"/>
    <property type="project" value="UniProtKB-EC"/>
</dbReference>
<dbReference type="Pfam" id="PF01336">
    <property type="entry name" value="tRNA_anti-codon"/>
    <property type="match status" value="1"/>
</dbReference>
<dbReference type="SUPFAM" id="SSF55261">
    <property type="entry name" value="GAD domain-like"/>
    <property type="match status" value="1"/>
</dbReference>
<dbReference type="KEGG" id="xap:XA3_05710"/>
<dbReference type="NCBIfam" id="TIGR00459">
    <property type="entry name" value="aspS_bact"/>
    <property type="match status" value="1"/>
</dbReference>
<dbReference type="GO" id="GO:0003676">
    <property type="term" value="F:nucleic acid binding"/>
    <property type="evidence" value="ECO:0007669"/>
    <property type="project" value="InterPro"/>
</dbReference>
<feature type="binding site" evidence="7">
    <location>
        <begin position="222"/>
        <end position="224"/>
    </location>
    <ligand>
        <name>ATP</name>
        <dbReference type="ChEBI" id="CHEBI:30616"/>
    </ligand>
</feature>
<dbReference type="Gene3D" id="3.30.1360.30">
    <property type="entry name" value="GAD-like domain"/>
    <property type="match status" value="1"/>
</dbReference>
<feature type="binding site" evidence="7">
    <location>
        <position position="176"/>
    </location>
    <ligand>
        <name>L-aspartate</name>
        <dbReference type="ChEBI" id="CHEBI:29991"/>
    </ligand>
</feature>
<dbReference type="PROSITE" id="PS51186">
    <property type="entry name" value="GNAT"/>
    <property type="match status" value="1"/>
</dbReference>
<feature type="binding site" evidence="7">
    <location>
        <position position="449"/>
    </location>
    <ligand>
        <name>L-aspartate</name>
        <dbReference type="ChEBI" id="CHEBI:29991"/>
    </ligand>
</feature>
<comment type="caution">
    <text evidence="7">Lacks conserved residue(s) required for the propagation of feature annotation.</text>
</comment>
<keyword evidence="7" id="KW-0963">Cytoplasm</keyword>
<dbReference type="InterPro" id="IPR029351">
    <property type="entry name" value="GAD_dom"/>
</dbReference>
<keyword evidence="2 7" id="KW-0436">Ligase</keyword>
<dbReference type="InterPro" id="IPR000182">
    <property type="entry name" value="GNAT_dom"/>
</dbReference>
<dbReference type="Gene3D" id="3.30.930.10">
    <property type="entry name" value="Bira Bifunctional Protein, Domain 2"/>
    <property type="match status" value="1"/>
</dbReference>
<dbReference type="InterPro" id="IPR002312">
    <property type="entry name" value="Asp/Asn-tRNA-synth_IIb"/>
</dbReference>
<feature type="binding site" evidence="7">
    <location>
        <position position="222"/>
    </location>
    <ligand>
        <name>L-aspartate</name>
        <dbReference type="ChEBI" id="CHEBI:29991"/>
    </ligand>
</feature>
<dbReference type="Pfam" id="PF02938">
    <property type="entry name" value="GAD"/>
    <property type="match status" value="1"/>
</dbReference>
<keyword evidence="11" id="KW-1185">Reference proteome</keyword>
<dbReference type="EC" id="6.1.1.23" evidence="7"/>
<dbReference type="InterPro" id="IPR004115">
    <property type="entry name" value="GAD-like_sf"/>
</dbReference>
<dbReference type="Gene3D" id="2.40.50.140">
    <property type="entry name" value="Nucleic acid-binding proteins"/>
    <property type="match status" value="1"/>
</dbReference>
<gene>
    <name evidence="7 10" type="primary">aspS</name>
    <name evidence="10" type="ORF">XA3_05710</name>
</gene>
<keyword evidence="6 7" id="KW-0030">Aminoacyl-tRNA synthetase</keyword>
<dbReference type="CDD" id="cd00777">
    <property type="entry name" value="AspRS_core"/>
    <property type="match status" value="1"/>
</dbReference>
<dbReference type="InterPro" id="IPR004524">
    <property type="entry name" value="Asp-tRNA-ligase_1"/>
</dbReference>
<comment type="catalytic activity">
    <reaction evidence="7">
        <text>tRNA(Asx) + L-aspartate + ATP = L-aspartyl-tRNA(Asx) + AMP + diphosphate</text>
        <dbReference type="Rhea" id="RHEA:18349"/>
        <dbReference type="Rhea" id="RHEA-COMP:9710"/>
        <dbReference type="Rhea" id="RHEA-COMP:9711"/>
        <dbReference type="ChEBI" id="CHEBI:29991"/>
        <dbReference type="ChEBI" id="CHEBI:30616"/>
        <dbReference type="ChEBI" id="CHEBI:33019"/>
        <dbReference type="ChEBI" id="CHEBI:78442"/>
        <dbReference type="ChEBI" id="CHEBI:78516"/>
        <dbReference type="ChEBI" id="CHEBI:456215"/>
        <dbReference type="EC" id="6.1.1.23"/>
    </reaction>
</comment>
<dbReference type="HAMAP" id="MF_00044">
    <property type="entry name" value="Asp_tRNA_synth_type1"/>
    <property type="match status" value="1"/>
</dbReference>
<evidence type="ECO:0000256" key="7">
    <source>
        <dbReference type="HAMAP-Rule" id="MF_00044"/>
    </source>
</evidence>
<comment type="similarity">
    <text evidence="1 7">Belongs to the class-II aminoacyl-tRNA synthetase family. Type 1 subfamily.</text>
</comment>
<feature type="binding site" evidence="7">
    <location>
        <position position="490"/>
    </location>
    <ligand>
        <name>L-aspartate</name>
        <dbReference type="ChEBI" id="CHEBI:29991"/>
    </ligand>
</feature>
<sequence>MAERTMYAGDVTIKDVGKTVTLKGWVQRRRDLGALIFIQLRDRAGIVQLVIREDANEELHQQASALRNEYVIEATGRVVQRADGEANDRMKTGEIEIEVSNLKVLSTSKTLPFNIEDHVEIKEDLKLKYRYLDLRRPEMQRSLMMRSKITHVIHRFMDDHGFIDIETPNLTKSTPEGARDFLVPSRTYQGNFWALPQSPQLFKQLLMTSGFDRYYQIARCFRDEDLRGDRQPEFTQVDIETSFLSDQEIMSIAEELIAEVLKEVVNVEIKLPIERMTWDYAMEHYGSDKPDLRFGMELINVEDAVKDAEFKVFSSAINEGGIVRALVVPGAAEKFSRRDIDNWGEYVKRFGAKGLAWLKVKDGEVQGPIAKFMKPIASRLLAQTKAQDGDLILFAAAEKAVVNATLGYLRTMLGDQLGLIDHDQFRFVWITDFPMFHYSKEEGRYVSEHHPFTLPTEETVDYLETDPSKVYAYAYDICLNGYELGGGSLRIHTREMQERMFKALGFSLEDANERFGFLMNALDYGFPPLGGIAFGLDRFAMLLAKKDNIRDVIAFPKNSKGTEALTGAPGEVDSAQLDELGIKTMRKMSAADLAKIENITIDEDLSLRRYQLSDAAAIQDLVETNRDHLAKFLPWAKDNDLAAEEKFVQEAVASFDAGLSFNYVIEKSGEVVGVIDFHNIQGSNAEIGYWLGAEYQHQGIMSQAVKSLIARLAPVMKLHRVVIKTDPSNKASQNVALKAGFTLEGIEHGAVLNNGEYKDYEVYYYLVEGV</sequence>
<feature type="region of interest" description="Aspartate" evidence="7">
    <location>
        <begin position="200"/>
        <end position="203"/>
    </location>
</feature>